<reference evidence="2 3" key="1">
    <citation type="journal article" date="2013" name="PLoS Genet.">
        <title>The genome and development-dependent transcriptomes of Pyronema confluens: a window into fungal evolution.</title>
        <authorList>
            <person name="Traeger S."/>
            <person name="Altegoer F."/>
            <person name="Freitag M."/>
            <person name="Gabaldon T."/>
            <person name="Kempken F."/>
            <person name="Kumar A."/>
            <person name="Marcet-Houben M."/>
            <person name="Poggeler S."/>
            <person name="Stajich J.E."/>
            <person name="Nowrousian M."/>
        </authorList>
    </citation>
    <scope>NUCLEOTIDE SEQUENCE [LARGE SCALE GENOMIC DNA]</scope>
    <source>
        <strain evidence="3">CBS 100304</strain>
        <tissue evidence="2">Vegetative mycelium</tissue>
    </source>
</reference>
<feature type="compositionally biased region" description="Basic and acidic residues" evidence="1">
    <location>
        <begin position="241"/>
        <end position="259"/>
    </location>
</feature>
<dbReference type="EMBL" id="HF935723">
    <property type="protein sequence ID" value="CCX12671.1"/>
    <property type="molecule type" value="Genomic_DNA"/>
</dbReference>
<feature type="region of interest" description="Disordered" evidence="1">
    <location>
        <begin position="394"/>
        <end position="413"/>
    </location>
</feature>
<feature type="region of interest" description="Disordered" evidence="1">
    <location>
        <begin position="135"/>
        <end position="274"/>
    </location>
</feature>
<feature type="compositionally biased region" description="Low complexity" evidence="1">
    <location>
        <begin position="141"/>
        <end position="157"/>
    </location>
</feature>
<evidence type="ECO:0000256" key="1">
    <source>
        <dbReference type="SAM" id="MobiDB-lite"/>
    </source>
</evidence>
<gene>
    <name evidence="2" type="ORF">PCON_12265</name>
</gene>
<accession>U4LJL1</accession>
<proteinExistence type="predicted"/>
<sequence length="562" mass="61493">MLGLPQAISRGKGPQARNLQRFVSLKTVIDALTGLAAFKEEKIAARPKARLDCIQTNNDVDAVMEKFIPSAKTAAKNNNKRCLDQVDCEYQVEEHSLREQVPDDIKAITIAIKGEEGDDKVNIIPIGNPIQPNSDEIIPPSLLGLSASSTESSTTDSFNPGKSTIAGTLMTPDHAPHQSTGTETVRSTTTASLTMRSSSKLRHNPVATAPDDNNPYNSSDESDGGKDNEDRLKIVSSSQDKNSDEEKFNNGDADSDKIPDNSSNNEKNDGISISDKCTDECIDKVRIELATAEVDATGDIVVATNKIADPHHAANPCDSTDEDALDYSDPFDIELFKNDEGNDAIIIPWDSEKSSDGCSEGSETSILSTELVAAPAGEARHIRTNSFESDSSAIVIPSDDSESNYGDEQPVNSITGIQSNPTLILSSDEMSGRLEQLHNAPIILWKTKARKVSLIPEVDKLSVKRLCEMYRKTGDFWVFSRGGSKRTTNEVRWNRKVVFDDAIPFIGGVVDGRGDRVTKCDGEEEEVWFDTEETCEGAEMHFEEDDKDDVFYDAEEWFNTIG</sequence>
<feature type="compositionally biased region" description="Basic and acidic residues" evidence="1">
    <location>
        <begin position="223"/>
        <end position="233"/>
    </location>
</feature>
<evidence type="ECO:0000313" key="3">
    <source>
        <dbReference type="Proteomes" id="UP000018144"/>
    </source>
</evidence>
<dbReference type="OrthoDB" id="10628378at2759"/>
<organism evidence="2 3">
    <name type="scientific">Pyronema omphalodes (strain CBS 100304)</name>
    <name type="common">Pyronema confluens</name>
    <dbReference type="NCBI Taxonomy" id="1076935"/>
    <lineage>
        <taxon>Eukaryota</taxon>
        <taxon>Fungi</taxon>
        <taxon>Dikarya</taxon>
        <taxon>Ascomycota</taxon>
        <taxon>Pezizomycotina</taxon>
        <taxon>Pezizomycetes</taxon>
        <taxon>Pezizales</taxon>
        <taxon>Pyronemataceae</taxon>
        <taxon>Pyronema</taxon>
    </lineage>
</organism>
<feature type="compositionally biased region" description="Low complexity" evidence="1">
    <location>
        <begin position="179"/>
        <end position="194"/>
    </location>
</feature>
<keyword evidence="3" id="KW-1185">Reference proteome</keyword>
<name>U4LJL1_PYROM</name>
<protein>
    <submittedName>
        <fullName evidence="2">Uncharacterized protein</fullName>
    </submittedName>
</protein>
<evidence type="ECO:0000313" key="2">
    <source>
        <dbReference type="EMBL" id="CCX12671.1"/>
    </source>
</evidence>
<feature type="compositionally biased region" description="Polar residues" evidence="1">
    <location>
        <begin position="403"/>
        <end position="413"/>
    </location>
</feature>
<dbReference type="Proteomes" id="UP000018144">
    <property type="component" value="Unassembled WGS sequence"/>
</dbReference>
<dbReference type="AlphaFoldDB" id="U4LJL1"/>